<sequence>MDSTSKLLVITLVLLCLCCSSSAAAYGAGKVIKADEEQIKKELKELELEKHRIANPMRVETETKGFALPKGLVGRYNASSLSKDGKTWEDLSSQGNDIKSGNRKGKFELKDSHNGVAVHGSTSDGFYIPHEIQGRNWTFFAVAKYAGDTTGRIFQSKDTNWAIGWHGGSAGIYYAGEPKDDKGGWIVLPEKGVGIHTLTLITAQRDLFRSTTGSEGSKHGTTRNTKNGSRDKIGKIGVNMGFVSNEPSEWDIYEMLIFSKKLEIKDIKVVEEYLADKYLLTETPDVDIKQGHGKVNGAFAHIDETPWFENTGTVDFCRRQAAKHGYKMWGHRNEKHPHNQWRNKCFFFDNPVEVKEEDSNDKEHIVGCTAEGVELSNACKPESEKND</sequence>
<organism evidence="2">
    <name type="scientific">Bathycoccus sp. RCC716 virus 2</name>
    <dbReference type="NCBI Taxonomy" id="2530039"/>
    <lineage>
        <taxon>Viruses</taxon>
        <taxon>Varidnaviria</taxon>
        <taxon>Bamfordvirae</taxon>
        <taxon>Nucleocytoviricota</taxon>
        <taxon>Megaviricetes</taxon>
        <taxon>Algavirales</taxon>
        <taxon>Phycodnaviridae</taxon>
        <taxon>Prasinovirus</taxon>
    </lineage>
</organism>
<evidence type="ECO:0000313" key="2">
    <source>
        <dbReference type="EMBL" id="QOR60433.1"/>
    </source>
</evidence>
<reference evidence="2" key="1">
    <citation type="submission" date="2019-02" db="EMBL/GenBank/DDBJ databases">
        <authorList>
            <person name="Bachy C."/>
            <person name="Yung C.-M."/>
            <person name="Roux S."/>
            <person name="Sullivan M.B."/>
            <person name="Worden A.Z."/>
        </authorList>
    </citation>
    <scope>NUCLEOTIDE SEQUENCE</scope>
    <source>
        <strain evidence="2">BII-V2</strain>
    </source>
</reference>
<accession>A0A7S6NYG7</accession>
<protein>
    <submittedName>
        <fullName evidence="2">Uncharacterized protein</fullName>
    </submittedName>
</protein>
<proteinExistence type="predicted"/>
<name>A0A7S6NYG7_9PHYC</name>
<dbReference type="EMBL" id="MK522038">
    <property type="protein sequence ID" value="QOR60433.1"/>
    <property type="molecule type" value="Genomic_DNA"/>
</dbReference>
<evidence type="ECO:0000256" key="1">
    <source>
        <dbReference type="SAM" id="MobiDB-lite"/>
    </source>
</evidence>
<feature type="region of interest" description="Disordered" evidence="1">
    <location>
        <begin position="210"/>
        <end position="231"/>
    </location>
</feature>